<keyword evidence="4" id="KW-1185">Reference proteome</keyword>
<dbReference type="AlphaFoldDB" id="A0A423VXN0"/>
<feature type="compositionally biased region" description="Acidic residues" evidence="1">
    <location>
        <begin position="165"/>
        <end position="177"/>
    </location>
</feature>
<reference evidence="3 4" key="1">
    <citation type="submission" date="2015-09" db="EMBL/GenBank/DDBJ databases">
        <title>Host preference determinants of Valsa canker pathogens revealed by comparative genomics.</title>
        <authorList>
            <person name="Yin Z."/>
            <person name="Huang L."/>
        </authorList>
    </citation>
    <scope>NUCLEOTIDE SEQUENCE [LARGE SCALE GENOMIC DNA]</scope>
    <source>
        <strain evidence="3 4">SXYLt</strain>
    </source>
</reference>
<keyword evidence="2" id="KW-1133">Transmembrane helix</keyword>
<organism evidence="3 4">
    <name type="scientific">Cytospora leucostoma</name>
    <dbReference type="NCBI Taxonomy" id="1230097"/>
    <lineage>
        <taxon>Eukaryota</taxon>
        <taxon>Fungi</taxon>
        <taxon>Dikarya</taxon>
        <taxon>Ascomycota</taxon>
        <taxon>Pezizomycotina</taxon>
        <taxon>Sordariomycetes</taxon>
        <taxon>Sordariomycetidae</taxon>
        <taxon>Diaporthales</taxon>
        <taxon>Cytosporaceae</taxon>
        <taxon>Cytospora</taxon>
    </lineage>
</organism>
<sequence>MSEPSNPARTASSERNSHFEEAVVFILAVFALGFVADPIINLCSDPMTAVLDAVTGGLDEFEEIRDWIPDEEAGTWVDHFSKGILSLGVVGLVKAFVSMNPWDWYNIRIGGGIRRGGRGRNRLENISWTLVFIGVLTFLTAVWKGVSAICARYQERVSDRIVDVQGDDGDEDDEEPQAESREDQ</sequence>
<gene>
    <name evidence="3" type="ORF">VPNG_08738</name>
</gene>
<proteinExistence type="predicted"/>
<comment type="caution">
    <text evidence="3">The sequence shown here is derived from an EMBL/GenBank/DDBJ whole genome shotgun (WGS) entry which is preliminary data.</text>
</comment>
<dbReference type="EMBL" id="LKEB01000070">
    <property type="protein sequence ID" value="ROV95780.1"/>
    <property type="molecule type" value="Genomic_DNA"/>
</dbReference>
<keyword evidence="2" id="KW-0472">Membrane</keyword>
<keyword evidence="2" id="KW-0812">Transmembrane</keyword>
<dbReference type="OrthoDB" id="264354at2759"/>
<feature type="transmembrane region" description="Helical" evidence="2">
    <location>
        <begin position="84"/>
        <end position="105"/>
    </location>
</feature>
<evidence type="ECO:0000313" key="3">
    <source>
        <dbReference type="EMBL" id="ROV95780.1"/>
    </source>
</evidence>
<feature type="transmembrane region" description="Helical" evidence="2">
    <location>
        <begin position="21"/>
        <end position="40"/>
    </location>
</feature>
<feature type="transmembrane region" description="Helical" evidence="2">
    <location>
        <begin position="126"/>
        <end position="146"/>
    </location>
</feature>
<dbReference type="STRING" id="1230097.A0A423VXN0"/>
<protein>
    <submittedName>
        <fullName evidence="3">Uncharacterized protein</fullName>
    </submittedName>
</protein>
<evidence type="ECO:0000256" key="2">
    <source>
        <dbReference type="SAM" id="Phobius"/>
    </source>
</evidence>
<accession>A0A423VXN0</accession>
<evidence type="ECO:0000313" key="4">
    <source>
        <dbReference type="Proteomes" id="UP000285146"/>
    </source>
</evidence>
<feature type="region of interest" description="Disordered" evidence="1">
    <location>
        <begin position="163"/>
        <end position="184"/>
    </location>
</feature>
<evidence type="ECO:0000256" key="1">
    <source>
        <dbReference type="SAM" id="MobiDB-lite"/>
    </source>
</evidence>
<dbReference type="InParanoid" id="A0A423VXN0"/>
<dbReference type="Proteomes" id="UP000285146">
    <property type="component" value="Unassembled WGS sequence"/>
</dbReference>
<name>A0A423VXN0_9PEZI</name>